<proteinExistence type="inferred from homology"/>
<evidence type="ECO:0000256" key="3">
    <source>
        <dbReference type="ARBA" id="ARBA00022782"/>
    </source>
</evidence>
<dbReference type="Pfam" id="PF07899">
    <property type="entry name" value="Frigida"/>
    <property type="match status" value="1"/>
</dbReference>
<feature type="coiled-coil region" evidence="6">
    <location>
        <begin position="104"/>
        <end position="131"/>
    </location>
</feature>
<evidence type="ECO:0000256" key="5">
    <source>
        <dbReference type="RuleBase" id="RU364012"/>
    </source>
</evidence>
<evidence type="ECO:0000313" key="8">
    <source>
        <dbReference type="Proteomes" id="UP000325081"/>
    </source>
</evidence>
<keyword evidence="2 5" id="KW-0217">Developmental protein</keyword>
<feature type="coiled-coil region" evidence="6">
    <location>
        <begin position="431"/>
        <end position="524"/>
    </location>
</feature>
<dbReference type="GO" id="GO:0009908">
    <property type="term" value="P:flower development"/>
    <property type="evidence" value="ECO:0007669"/>
    <property type="project" value="UniProtKB-KW"/>
</dbReference>
<comment type="similarity">
    <text evidence="1 5">Belongs to the Frigida family.</text>
</comment>
<evidence type="ECO:0000256" key="1">
    <source>
        <dbReference type="ARBA" id="ARBA00008956"/>
    </source>
</evidence>
<keyword evidence="8" id="KW-1185">Reference proteome</keyword>
<organism evidence="7 8">
    <name type="scientific">Striga asiatica</name>
    <name type="common">Asiatic witchweed</name>
    <name type="synonym">Buchnera asiatica</name>
    <dbReference type="NCBI Taxonomy" id="4170"/>
    <lineage>
        <taxon>Eukaryota</taxon>
        <taxon>Viridiplantae</taxon>
        <taxon>Streptophyta</taxon>
        <taxon>Embryophyta</taxon>
        <taxon>Tracheophyta</taxon>
        <taxon>Spermatophyta</taxon>
        <taxon>Magnoliopsida</taxon>
        <taxon>eudicotyledons</taxon>
        <taxon>Gunneridae</taxon>
        <taxon>Pentapetalae</taxon>
        <taxon>asterids</taxon>
        <taxon>lamiids</taxon>
        <taxon>Lamiales</taxon>
        <taxon>Orobanchaceae</taxon>
        <taxon>Buchnereae</taxon>
        <taxon>Striga</taxon>
    </lineage>
</organism>
<evidence type="ECO:0000313" key="7">
    <source>
        <dbReference type="EMBL" id="GER24936.1"/>
    </source>
</evidence>
<gene>
    <name evidence="7" type="ORF">STAS_00480</name>
</gene>
<dbReference type="Proteomes" id="UP000325081">
    <property type="component" value="Unassembled WGS sequence"/>
</dbReference>
<keyword evidence="4 5" id="KW-0287">Flowering</keyword>
<sequence>MEKLLDDLSERTNVAENVVKLLQRSFSEIESRQRNLDLARESVVERMMEIEFLRESYDKGLKDLEARESDFRAFREGKKRKLALEEEELGARREELLSGVRMKEEELDGQLTALRVQIQRLEAEQKSMQRKTCERLKEIKAQEASISLARQSLAERERKLQQIVGTLDDRICAVEERESELNRDVDRRMREVTLKEEQLSLKWQEFVKEVRLADEKFMEQETVKIGLCERLGLAENKVEGFMVKINERFKEMETRESVVWESVAESVKHADLIRELLEREVTEFEEMRRAFCSFQEEKMRELVLKEEQLNTMSRELAKDAELRNEQLTKQGRLGNQLLEKLELSQDKIEDFKEIVDEKLKETGSMDIELKELEMKDFGMMKREFMSFREDKMLGLVWMENQLNAMSEELVKDAKLRDEQLTDQEKLGNQLLERLESMHHKVEDLRNTLQDKMKEVSLKEMEVNSTCHWVEQKMDEVDSKRMKLREKKKSLLTEEEKLIHKKNKLRENHEELKMERKNLESWQRELEVKWGEVNSVRESNKNLSQVLDRREKVLDSVKQFIRNCFREHQTIKKKLLLEKDLVEKRARDLDLNDSADIKFILRMDGKTLQMFLNDPEKDLESMGDEVFKILHLSSDPAKLVLDAMVGFYPPHLRKGDVEVNVRRACIILLEQLFRMSKKIQPCTRKEAIDLASSWKSKIRANSENPLAVLGFLHLLAAYDVTSCFDRNEILSFLMMVDKHRQSPQLYRLLGFTEALQVMHLVTIAFCVKNKTC</sequence>
<dbReference type="EMBL" id="BKCP01000001">
    <property type="protein sequence ID" value="GER24936.1"/>
    <property type="molecule type" value="Genomic_DNA"/>
</dbReference>
<dbReference type="PANTHER" id="PTHR31791">
    <property type="entry name" value="FRIGIDA-LIKE PROTEIN 3-RELATED"/>
    <property type="match status" value="1"/>
</dbReference>
<dbReference type="InterPro" id="IPR012474">
    <property type="entry name" value="Frigida"/>
</dbReference>
<name>A0A5A7NWP0_STRAF</name>
<evidence type="ECO:0000256" key="4">
    <source>
        <dbReference type="ARBA" id="ARBA00023089"/>
    </source>
</evidence>
<keyword evidence="6" id="KW-0175">Coiled coil</keyword>
<accession>A0A5A7NWP0</accession>
<evidence type="ECO:0000256" key="2">
    <source>
        <dbReference type="ARBA" id="ARBA00022473"/>
    </source>
</evidence>
<dbReference type="AlphaFoldDB" id="A0A5A7NWP0"/>
<dbReference type="OrthoDB" id="1166041at2759"/>
<comment type="caution">
    <text evidence="7">The sequence shown here is derived from an EMBL/GenBank/DDBJ whole genome shotgun (WGS) entry which is preliminary data.</text>
</comment>
<dbReference type="PANTHER" id="PTHR31791:SF47">
    <property type="entry name" value="INACTIVE FRIGIDA-LIKE PROTEIN 2"/>
    <property type="match status" value="1"/>
</dbReference>
<dbReference type="GO" id="GO:0030154">
    <property type="term" value="P:cell differentiation"/>
    <property type="evidence" value="ECO:0007669"/>
    <property type="project" value="UniProtKB-KW"/>
</dbReference>
<keyword evidence="3 5" id="KW-0221">Differentiation</keyword>
<protein>
    <recommendedName>
        <fullName evidence="5">FRIGIDA-like protein</fullName>
    </recommendedName>
</protein>
<reference evidence="8" key="1">
    <citation type="journal article" date="2019" name="Curr. Biol.">
        <title>Genome Sequence of Striga asiatica Provides Insight into the Evolution of Plant Parasitism.</title>
        <authorList>
            <person name="Yoshida S."/>
            <person name="Kim S."/>
            <person name="Wafula E.K."/>
            <person name="Tanskanen J."/>
            <person name="Kim Y.M."/>
            <person name="Honaas L."/>
            <person name="Yang Z."/>
            <person name="Spallek T."/>
            <person name="Conn C.E."/>
            <person name="Ichihashi Y."/>
            <person name="Cheong K."/>
            <person name="Cui S."/>
            <person name="Der J.P."/>
            <person name="Gundlach H."/>
            <person name="Jiao Y."/>
            <person name="Hori C."/>
            <person name="Ishida J.K."/>
            <person name="Kasahara H."/>
            <person name="Kiba T."/>
            <person name="Kim M.S."/>
            <person name="Koo N."/>
            <person name="Laohavisit A."/>
            <person name="Lee Y.H."/>
            <person name="Lumba S."/>
            <person name="McCourt P."/>
            <person name="Mortimer J.C."/>
            <person name="Mutuku J.M."/>
            <person name="Nomura T."/>
            <person name="Sasaki-Sekimoto Y."/>
            <person name="Seto Y."/>
            <person name="Wang Y."/>
            <person name="Wakatake T."/>
            <person name="Sakakibara H."/>
            <person name="Demura T."/>
            <person name="Yamaguchi S."/>
            <person name="Yoneyama K."/>
            <person name="Manabe R.I."/>
            <person name="Nelson D.C."/>
            <person name="Schulman A.H."/>
            <person name="Timko M.P."/>
            <person name="dePamphilis C.W."/>
            <person name="Choi D."/>
            <person name="Shirasu K."/>
        </authorList>
    </citation>
    <scope>NUCLEOTIDE SEQUENCE [LARGE SCALE GENOMIC DNA]</scope>
    <source>
        <strain evidence="8">cv. UVA1</strain>
    </source>
</reference>
<dbReference type="Gene3D" id="1.10.287.2610">
    <property type="match status" value="1"/>
</dbReference>
<evidence type="ECO:0000256" key="6">
    <source>
        <dbReference type="SAM" id="Coils"/>
    </source>
</evidence>